<dbReference type="EMBL" id="KL367662">
    <property type="protein sequence ID" value="KFD60538.1"/>
    <property type="molecule type" value="Genomic_DNA"/>
</dbReference>
<dbReference type="Proteomes" id="UP000030758">
    <property type="component" value="Unassembled WGS sequence"/>
</dbReference>
<evidence type="ECO:0000313" key="1">
    <source>
        <dbReference type="EMBL" id="KFD47534.1"/>
    </source>
</evidence>
<dbReference type="Proteomes" id="UP000030764">
    <property type="component" value="Unassembled WGS sequence"/>
</dbReference>
<gene>
    <name evidence="1" type="ORF">M513_11578</name>
    <name evidence="2" type="ORF">M514_11578</name>
</gene>
<proteinExistence type="predicted"/>
<sequence>MEDSFMLLEVSCVPLFPQSERHIRHVQCGTDSSERTIAQHIAMALSEAMVHVASNADAVTRCALCVCDAGQWVGTSAIMGDVIRSRTTSGRMGSGTPFRKIKQIGK</sequence>
<dbReference type="EMBL" id="KL363323">
    <property type="protein sequence ID" value="KFD47534.1"/>
    <property type="molecule type" value="Genomic_DNA"/>
</dbReference>
<organism evidence="1 3">
    <name type="scientific">Trichuris suis</name>
    <name type="common">pig whipworm</name>
    <dbReference type="NCBI Taxonomy" id="68888"/>
    <lineage>
        <taxon>Eukaryota</taxon>
        <taxon>Metazoa</taxon>
        <taxon>Ecdysozoa</taxon>
        <taxon>Nematoda</taxon>
        <taxon>Enoplea</taxon>
        <taxon>Dorylaimia</taxon>
        <taxon>Trichinellida</taxon>
        <taxon>Trichuridae</taxon>
        <taxon>Trichuris</taxon>
    </lineage>
</organism>
<reference evidence="1 3" key="1">
    <citation type="journal article" date="2014" name="Nat. Genet.">
        <title>Genome and transcriptome of the porcine whipworm Trichuris suis.</title>
        <authorList>
            <person name="Jex A.R."/>
            <person name="Nejsum P."/>
            <person name="Schwarz E.M."/>
            <person name="Hu L."/>
            <person name="Young N.D."/>
            <person name="Hall R.S."/>
            <person name="Korhonen P.K."/>
            <person name="Liao S."/>
            <person name="Thamsborg S."/>
            <person name="Xia J."/>
            <person name="Xu P."/>
            <person name="Wang S."/>
            <person name="Scheerlinck J.P."/>
            <person name="Hofmann A."/>
            <person name="Sternberg P.W."/>
            <person name="Wang J."/>
            <person name="Gasser R.B."/>
        </authorList>
    </citation>
    <scope>NUCLEOTIDE SEQUENCE [LARGE SCALE GENOMIC DNA]</scope>
    <source>
        <strain evidence="2">DCEP-RM93F</strain>
        <strain evidence="1">DCEP-RM93M</strain>
    </source>
</reference>
<dbReference type="AlphaFoldDB" id="A0A085LRD8"/>
<protein>
    <submittedName>
        <fullName evidence="1">Uncharacterized protein</fullName>
    </submittedName>
</protein>
<accession>A0A085LRD8</accession>
<evidence type="ECO:0000313" key="3">
    <source>
        <dbReference type="Proteomes" id="UP000030764"/>
    </source>
</evidence>
<keyword evidence="3" id="KW-1185">Reference proteome</keyword>
<name>A0A085LRD8_9BILA</name>
<evidence type="ECO:0000313" key="2">
    <source>
        <dbReference type="EMBL" id="KFD60538.1"/>
    </source>
</evidence>